<keyword evidence="1" id="KW-1071">Ligand-gated ion channel</keyword>
<keyword evidence="5" id="KW-1185">Reference proteome</keyword>
<sequence>MSRRWNSQGSGRVNDVDIERQAPKNDGTGSDKKTTIKMAIGQAVNYPLMIKIISKMKEIISKMPWWFQYFHWDVMFLVLCVVTVAVDPLFFYLPVINEATKCITIDTTLEITAICVRSFLDLVAFGNLVARRDYMMSSDYVINILAILPVPQVLVPLMFSEMSGSKFRNIRRFLNVVVLSQYVPRILRIYRLWRKVNETIILPKSIPSTTSTSTVKAVNAEGYKNMMKNIPPKGFIVMKGGFNLFLYLVASHVLGAFWYFFSIERETTCWHVACEPHQTDIGCIETSFNCDAGFGNHTILNDYCSLEKKTNTTLSFDFGIFQDARQSGILASMDFPRKTMFCFWWGLRNLSSLGQNLETSSDYWENCFTVLISVFGLLLFLYFIGNLQVYMQWEASNELKEIFNRSKKSKQHDKISKRLENSNSKLKLETYKRYYLTDTDEEDKAKTIRTKLRSIESWISTIGLSYQLKHIIKSYVTPLILEDQKKDIDTENPFPHLPTPLGRLIKLHLCLPLLRTMPIFKNESEELLYEITCKFLKQVQYNQNSYIVREGEPLDAMIFVVKGIVWMYTSNHDDKTDCLKKGDIFGRNLVEWVLETPELSDLPLSTMTLKCHTKVEAFCLMVGDLKDMISQYWWRFSKFRHITQSDSKQLKHFAASSIQAAWRRNAILHPH</sequence>
<dbReference type="PANTHER" id="PTHR45651:SF68">
    <property type="entry name" value="ION TRANSPORT DOMAIN-CONTAINING PROTEIN"/>
    <property type="match status" value="1"/>
</dbReference>
<evidence type="ECO:0000313" key="5">
    <source>
        <dbReference type="Proteomes" id="UP000235220"/>
    </source>
</evidence>
<dbReference type="SUPFAM" id="SSF51206">
    <property type="entry name" value="cAMP-binding domain-like"/>
    <property type="match status" value="1"/>
</dbReference>
<keyword evidence="1" id="KW-0406">Ion transport</keyword>
<dbReference type="InterPro" id="IPR000595">
    <property type="entry name" value="cNMP-bd_dom"/>
</dbReference>
<dbReference type="InterPro" id="IPR018490">
    <property type="entry name" value="cNMP-bd_dom_sf"/>
</dbReference>
<gene>
    <name evidence="6" type="primary">LOC108981769</name>
</gene>
<dbReference type="OrthoDB" id="1182028at2759"/>
<feature type="transmembrane region" description="Helical" evidence="3">
    <location>
        <begin position="140"/>
        <end position="159"/>
    </location>
</feature>
<organism evidence="5 6">
    <name type="scientific">Juglans regia</name>
    <name type="common">English walnut</name>
    <dbReference type="NCBI Taxonomy" id="51240"/>
    <lineage>
        <taxon>Eukaryota</taxon>
        <taxon>Viridiplantae</taxon>
        <taxon>Streptophyta</taxon>
        <taxon>Embryophyta</taxon>
        <taxon>Tracheophyta</taxon>
        <taxon>Spermatophyta</taxon>
        <taxon>Magnoliopsida</taxon>
        <taxon>eudicotyledons</taxon>
        <taxon>Gunneridae</taxon>
        <taxon>Pentapetalae</taxon>
        <taxon>rosids</taxon>
        <taxon>fabids</taxon>
        <taxon>Fagales</taxon>
        <taxon>Juglandaceae</taxon>
        <taxon>Juglans</taxon>
    </lineage>
</organism>
<proteinExistence type="predicted"/>
<evidence type="ECO:0000256" key="3">
    <source>
        <dbReference type="SAM" id="Phobius"/>
    </source>
</evidence>
<dbReference type="Gene3D" id="2.60.120.10">
    <property type="entry name" value="Jelly Rolls"/>
    <property type="match status" value="1"/>
</dbReference>
<feature type="domain" description="Cyclic nucleotide-binding" evidence="4">
    <location>
        <begin position="519"/>
        <end position="602"/>
    </location>
</feature>
<protein>
    <submittedName>
        <fullName evidence="6">Cyclic nucleotide-gated ion channel 1-like</fullName>
    </submittedName>
</protein>
<evidence type="ECO:0000256" key="2">
    <source>
        <dbReference type="ARBA" id="ARBA00023303"/>
    </source>
</evidence>
<feature type="transmembrane region" description="Helical" evidence="3">
    <location>
        <begin position="363"/>
        <end position="384"/>
    </location>
</feature>
<keyword evidence="3" id="KW-0472">Membrane</keyword>
<evidence type="ECO:0000256" key="1">
    <source>
        <dbReference type="ARBA" id="ARBA00023286"/>
    </source>
</evidence>
<keyword evidence="1" id="KW-0813">Transport</keyword>
<name>A0A6P9E337_JUGRE</name>
<dbReference type="RefSeq" id="XP_035542485.1">
    <property type="nucleotide sequence ID" value="XM_035686592.1"/>
</dbReference>
<dbReference type="CDD" id="cd00038">
    <property type="entry name" value="CAP_ED"/>
    <property type="match status" value="1"/>
</dbReference>
<dbReference type="PROSITE" id="PS50042">
    <property type="entry name" value="CNMP_BINDING_3"/>
    <property type="match status" value="1"/>
</dbReference>
<dbReference type="KEGG" id="jre:108981769"/>
<dbReference type="SUPFAM" id="SSF81324">
    <property type="entry name" value="Voltage-gated potassium channels"/>
    <property type="match status" value="1"/>
</dbReference>
<reference evidence="6" key="1">
    <citation type="submission" date="2025-08" db="UniProtKB">
        <authorList>
            <consortium name="RefSeq"/>
        </authorList>
    </citation>
    <scope>IDENTIFICATION</scope>
    <source>
        <tissue evidence="6">Leaves</tissue>
    </source>
</reference>
<dbReference type="GeneID" id="108981769"/>
<dbReference type="AlphaFoldDB" id="A0A6P9E337"/>
<dbReference type="PANTHER" id="PTHR45651">
    <property type="entry name" value="CYCLIC NUCLEOTIDE-GATED ION CHANNEL 15-RELATED-RELATED"/>
    <property type="match status" value="1"/>
</dbReference>
<feature type="transmembrane region" description="Helical" evidence="3">
    <location>
        <begin position="65"/>
        <end position="86"/>
    </location>
</feature>
<dbReference type="GO" id="GO:0034220">
    <property type="term" value="P:monoatomic ion transmembrane transport"/>
    <property type="evidence" value="ECO:0007669"/>
    <property type="project" value="UniProtKB-KW"/>
</dbReference>
<keyword evidence="3" id="KW-0812">Transmembrane</keyword>
<dbReference type="Gene3D" id="1.10.287.70">
    <property type="match status" value="1"/>
</dbReference>
<feature type="transmembrane region" description="Helical" evidence="3">
    <location>
        <begin position="236"/>
        <end position="261"/>
    </location>
</feature>
<keyword evidence="3" id="KW-1133">Transmembrane helix</keyword>
<dbReference type="Pfam" id="PF00027">
    <property type="entry name" value="cNMP_binding"/>
    <property type="match status" value="1"/>
</dbReference>
<accession>A0A6P9E337</accession>
<evidence type="ECO:0000259" key="4">
    <source>
        <dbReference type="PROSITE" id="PS50042"/>
    </source>
</evidence>
<dbReference type="GO" id="GO:0016020">
    <property type="term" value="C:membrane"/>
    <property type="evidence" value="ECO:0007669"/>
    <property type="project" value="UniProtKB-SubCell"/>
</dbReference>
<evidence type="ECO:0000313" key="6">
    <source>
        <dbReference type="RefSeq" id="XP_035542485.1"/>
    </source>
</evidence>
<dbReference type="InParanoid" id="A0A6P9E337"/>
<keyword evidence="2" id="KW-0407">Ion channel</keyword>
<dbReference type="Proteomes" id="UP000235220">
    <property type="component" value="Chromosome 16"/>
</dbReference>
<dbReference type="InterPro" id="IPR014710">
    <property type="entry name" value="RmlC-like_jellyroll"/>
</dbReference>